<evidence type="ECO:0000256" key="2">
    <source>
        <dbReference type="ARBA" id="ARBA00023004"/>
    </source>
</evidence>
<dbReference type="Gene3D" id="2.60.120.330">
    <property type="entry name" value="B-lactam Antibiotic, Isopenicillin N Synthase, Chain"/>
    <property type="match status" value="1"/>
</dbReference>
<dbReference type="SUPFAM" id="SSF51197">
    <property type="entry name" value="Clavaminate synthase-like"/>
    <property type="match status" value="1"/>
</dbReference>
<dbReference type="InterPro" id="IPR005123">
    <property type="entry name" value="Oxoglu/Fe-dep_dioxygenase_dom"/>
</dbReference>
<dbReference type="Pfam" id="PF03171">
    <property type="entry name" value="2OG-FeII_Oxy"/>
    <property type="match status" value="1"/>
</dbReference>
<comment type="caution">
    <text evidence="5">The sequence shown here is derived from an EMBL/GenBank/DDBJ whole genome shotgun (WGS) entry which is preliminary data.</text>
</comment>
<dbReference type="EMBL" id="JBBPBN010000021">
    <property type="protein sequence ID" value="KAK9015357.1"/>
    <property type="molecule type" value="Genomic_DNA"/>
</dbReference>
<keyword evidence="3" id="KW-0560">Oxidoreductase</keyword>
<dbReference type="PRINTS" id="PR00682">
    <property type="entry name" value="IPNSYNTHASE"/>
</dbReference>
<feature type="domain" description="Fe2OG dioxygenase" evidence="4">
    <location>
        <begin position="170"/>
        <end position="282"/>
    </location>
</feature>
<keyword evidence="1 3" id="KW-0479">Metal-binding</keyword>
<evidence type="ECO:0000313" key="5">
    <source>
        <dbReference type="EMBL" id="KAK9015357.1"/>
    </source>
</evidence>
<evidence type="ECO:0000313" key="6">
    <source>
        <dbReference type="Proteomes" id="UP001396334"/>
    </source>
</evidence>
<dbReference type="InterPro" id="IPR026992">
    <property type="entry name" value="DIOX_N"/>
</dbReference>
<organism evidence="5 6">
    <name type="scientific">Hibiscus sabdariffa</name>
    <name type="common">roselle</name>
    <dbReference type="NCBI Taxonomy" id="183260"/>
    <lineage>
        <taxon>Eukaryota</taxon>
        <taxon>Viridiplantae</taxon>
        <taxon>Streptophyta</taxon>
        <taxon>Embryophyta</taxon>
        <taxon>Tracheophyta</taxon>
        <taxon>Spermatophyta</taxon>
        <taxon>Magnoliopsida</taxon>
        <taxon>eudicotyledons</taxon>
        <taxon>Gunneridae</taxon>
        <taxon>Pentapetalae</taxon>
        <taxon>rosids</taxon>
        <taxon>malvids</taxon>
        <taxon>Malvales</taxon>
        <taxon>Malvaceae</taxon>
        <taxon>Malvoideae</taxon>
        <taxon>Hibiscus</taxon>
    </lineage>
</organism>
<dbReference type="Proteomes" id="UP001396334">
    <property type="component" value="Unassembled WGS sequence"/>
</dbReference>
<evidence type="ECO:0000256" key="3">
    <source>
        <dbReference type="RuleBase" id="RU003682"/>
    </source>
</evidence>
<dbReference type="PANTHER" id="PTHR47990">
    <property type="entry name" value="2-OXOGLUTARATE (2OG) AND FE(II)-DEPENDENT OXYGENASE SUPERFAMILY PROTEIN-RELATED"/>
    <property type="match status" value="1"/>
</dbReference>
<keyword evidence="6" id="KW-1185">Reference proteome</keyword>
<evidence type="ECO:0000256" key="1">
    <source>
        <dbReference type="ARBA" id="ARBA00022723"/>
    </source>
</evidence>
<dbReference type="InterPro" id="IPR050231">
    <property type="entry name" value="Iron_ascorbate_oxido_reductase"/>
</dbReference>
<accession>A0ABR2RQW9</accession>
<sequence>MVVQSPVAVSTRKTRAVAVGIPSVDLSLDRSMVSDLIIQASQNYGFFKVINHGVPRVTISRLEDEGVGFFDRPAPDLQHAEPAGSFGYGSRNIGLNGDKGELEYLLLPTDPFYVVETSKTISNEPQNFSGAANGYIKAVRELASEVLDLAAEGLRVHDKYVFSKLIKDAQNDSVLRFNHYPPLKTTKPKPCKDEDNDDEVGFGEHSDPQILTILRSNNVAGLQISLPDGLWIPVPPDPSQFYVIIGDALRVLTNGRFTSVRHRAIANSSRVSRISIMYFGAPPLNATISPLPELVSPGNPSLFKPFTWGDYKKAAYSSRLGDCRLDHFKASFNQ</sequence>
<dbReference type="PROSITE" id="PS51471">
    <property type="entry name" value="FE2OG_OXY"/>
    <property type="match status" value="1"/>
</dbReference>
<gene>
    <name evidence="5" type="ORF">V6N11_006468</name>
</gene>
<dbReference type="InterPro" id="IPR044861">
    <property type="entry name" value="IPNS-like_FE2OG_OXY"/>
</dbReference>
<name>A0ABR2RQW9_9ROSI</name>
<dbReference type="InterPro" id="IPR027443">
    <property type="entry name" value="IPNS-like_sf"/>
</dbReference>
<evidence type="ECO:0000259" key="4">
    <source>
        <dbReference type="PROSITE" id="PS51471"/>
    </source>
</evidence>
<keyword evidence="2 3" id="KW-0408">Iron</keyword>
<dbReference type="Pfam" id="PF14226">
    <property type="entry name" value="DIOX_N"/>
    <property type="match status" value="1"/>
</dbReference>
<protein>
    <recommendedName>
        <fullName evidence="4">Fe2OG dioxygenase domain-containing protein</fullName>
    </recommendedName>
</protein>
<proteinExistence type="inferred from homology"/>
<comment type="similarity">
    <text evidence="3">Belongs to the iron/ascorbate-dependent oxidoreductase family.</text>
</comment>
<reference evidence="5 6" key="1">
    <citation type="journal article" date="2024" name="G3 (Bethesda)">
        <title>Genome assembly of Hibiscus sabdariffa L. provides insights into metabolisms of medicinal natural products.</title>
        <authorList>
            <person name="Kim T."/>
        </authorList>
    </citation>
    <scope>NUCLEOTIDE SEQUENCE [LARGE SCALE GENOMIC DNA]</scope>
    <source>
        <strain evidence="5">TK-2024</strain>
        <tissue evidence="5">Old leaves</tissue>
    </source>
</reference>